<dbReference type="InterPro" id="IPR003018">
    <property type="entry name" value="GAF"/>
</dbReference>
<evidence type="ECO:0000313" key="3">
    <source>
        <dbReference type="Proteomes" id="UP001589896"/>
    </source>
</evidence>
<sequence length="402" mass="43008">MDQYLGGALPALGAALSNPQPGSPLFLSRLVAAAREHLDADIGFLCEFDGSAKVVRKVDGTVHGQEVGVGTSFPLDETYCRRLTSGELPSVVHDGRNDPRVRDLPITRELDIGTYIGVPVNLPDGSLYGTLCCISHEVDRSIHERDVKFMRVLGALIGNELAEQRAADQEHRSKLDRIGRLTGSLRVVYQPVVELDGGALVGMEALARFDTDPPRSPDQWFADAWSVGLGAQLELAAVRAALSQRGRLSSDLYMAINASPIVLQSQALLDELYAVRGGPVLLEVTEHAAVNEYGPLMQALASCRACGVRIAVDDFGAGYSGLSHVLRISPNVLKLDMQLTRDIDRDGAKQALASATVGFAAKAGVDIIAEGVENAAEAGMLREIGVRYGQGFHFGRPGPLPH</sequence>
<gene>
    <name evidence="2" type="ORF">ACFFGH_08150</name>
</gene>
<dbReference type="Pfam" id="PF00563">
    <property type="entry name" value="EAL"/>
    <property type="match status" value="1"/>
</dbReference>
<feature type="domain" description="EAL" evidence="1">
    <location>
        <begin position="164"/>
        <end position="402"/>
    </location>
</feature>
<keyword evidence="3" id="KW-1185">Reference proteome</keyword>
<comment type="caution">
    <text evidence="2">The sequence shown here is derived from an EMBL/GenBank/DDBJ whole genome shotgun (WGS) entry which is preliminary data.</text>
</comment>
<dbReference type="Gene3D" id="3.30.450.40">
    <property type="match status" value="1"/>
</dbReference>
<dbReference type="InterPro" id="IPR050706">
    <property type="entry name" value="Cyclic-di-GMP_PDE-like"/>
</dbReference>
<dbReference type="SMART" id="SM00065">
    <property type="entry name" value="GAF"/>
    <property type="match status" value="1"/>
</dbReference>
<dbReference type="CDD" id="cd01948">
    <property type="entry name" value="EAL"/>
    <property type="match status" value="1"/>
</dbReference>
<dbReference type="InterPro" id="IPR029016">
    <property type="entry name" value="GAF-like_dom_sf"/>
</dbReference>
<organism evidence="2 3">
    <name type="scientific">Lysobacter korlensis</name>
    <dbReference type="NCBI Taxonomy" id="553636"/>
    <lineage>
        <taxon>Bacteria</taxon>
        <taxon>Pseudomonadati</taxon>
        <taxon>Pseudomonadota</taxon>
        <taxon>Gammaproteobacteria</taxon>
        <taxon>Lysobacterales</taxon>
        <taxon>Lysobacteraceae</taxon>
        <taxon>Lysobacter</taxon>
    </lineage>
</organism>
<accession>A0ABV6RLG9</accession>
<dbReference type="EMBL" id="JBHLTG010000001">
    <property type="protein sequence ID" value="MFC0677808.1"/>
    <property type="molecule type" value="Genomic_DNA"/>
</dbReference>
<evidence type="ECO:0000259" key="1">
    <source>
        <dbReference type="PROSITE" id="PS50883"/>
    </source>
</evidence>
<dbReference type="SUPFAM" id="SSF55781">
    <property type="entry name" value="GAF domain-like"/>
    <property type="match status" value="1"/>
</dbReference>
<dbReference type="Proteomes" id="UP001589896">
    <property type="component" value="Unassembled WGS sequence"/>
</dbReference>
<dbReference type="SMART" id="SM00052">
    <property type="entry name" value="EAL"/>
    <property type="match status" value="1"/>
</dbReference>
<dbReference type="PROSITE" id="PS50883">
    <property type="entry name" value="EAL"/>
    <property type="match status" value="1"/>
</dbReference>
<dbReference type="PANTHER" id="PTHR33121">
    <property type="entry name" value="CYCLIC DI-GMP PHOSPHODIESTERASE PDEF"/>
    <property type="match status" value="1"/>
</dbReference>
<dbReference type="RefSeq" id="WP_386666808.1">
    <property type="nucleotide sequence ID" value="NZ_JBHLTG010000001.1"/>
</dbReference>
<dbReference type="InterPro" id="IPR001633">
    <property type="entry name" value="EAL_dom"/>
</dbReference>
<dbReference type="Gene3D" id="3.20.20.450">
    <property type="entry name" value="EAL domain"/>
    <property type="match status" value="1"/>
</dbReference>
<dbReference type="Pfam" id="PF01590">
    <property type="entry name" value="GAF"/>
    <property type="match status" value="1"/>
</dbReference>
<protein>
    <submittedName>
        <fullName evidence="2">EAL domain-containing protein</fullName>
    </submittedName>
</protein>
<reference evidence="2 3" key="1">
    <citation type="submission" date="2024-09" db="EMBL/GenBank/DDBJ databases">
        <authorList>
            <person name="Sun Q."/>
            <person name="Mori K."/>
        </authorList>
    </citation>
    <scope>NUCLEOTIDE SEQUENCE [LARGE SCALE GENOMIC DNA]</scope>
    <source>
        <strain evidence="2 3">KCTC 23076</strain>
    </source>
</reference>
<proteinExistence type="predicted"/>
<dbReference type="InterPro" id="IPR035919">
    <property type="entry name" value="EAL_sf"/>
</dbReference>
<evidence type="ECO:0000313" key="2">
    <source>
        <dbReference type="EMBL" id="MFC0677808.1"/>
    </source>
</evidence>
<dbReference type="PANTHER" id="PTHR33121:SF70">
    <property type="entry name" value="SIGNALING PROTEIN YKOW"/>
    <property type="match status" value="1"/>
</dbReference>
<name>A0ABV6RLG9_9GAMM</name>
<dbReference type="SUPFAM" id="SSF141868">
    <property type="entry name" value="EAL domain-like"/>
    <property type="match status" value="1"/>
</dbReference>